<accession>A0AAD1XEA0</accession>
<gene>
    <name evidence="2" type="ORF">ECRASSUSDP1_LOCUS12763</name>
</gene>
<protein>
    <submittedName>
        <fullName evidence="2">Uncharacterized protein</fullName>
    </submittedName>
</protein>
<dbReference type="AlphaFoldDB" id="A0AAD1XEA0"/>
<keyword evidence="3" id="KW-1185">Reference proteome</keyword>
<comment type="caution">
    <text evidence="2">The sequence shown here is derived from an EMBL/GenBank/DDBJ whole genome shotgun (WGS) entry which is preliminary data.</text>
</comment>
<proteinExistence type="predicted"/>
<evidence type="ECO:0000313" key="3">
    <source>
        <dbReference type="Proteomes" id="UP001295684"/>
    </source>
</evidence>
<evidence type="ECO:0000313" key="2">
    <source>
        <dbReference type="EMBL" id="CAI2371440.1"/>
    </source>
</evidence>
<dbReference type="EMBL" id="CAMPGE010012680">
    <property type="protein sequence ID" value="CAI2371440.1"/>
    <property type="molecule type" value="Genomic_DNA"/>
</dbReference>
<name>A0AAD1XEA0_EUPCR</name>
<sequence length="305" mass="35456">MVRKIKMRYFKKSKKKPQENLKPSLCALFALGVRFKSIDKQIKEKASNYHKPKRRLIQSHDSQRRQKSVNLVPAKKISLVQIPQPENTPVVEIEQEEPKKNKTFYGSSDPVISRALYLAHNPPKVLYNQAKLGDLMKTDKIEDICQYKSPLKNSKSEFDQRMSIPVKDQTSLFNIFNMEKDLLNAPEMILKNRNKSLKPSNGLPNENSRVRRDYSNDMVNDYFEDAKGLAFFMKLRQKQTKTHKNQESSLRGSFAHSAAMGSSPSTRPATIHSYSLPKPIRSMREVYKNRKNNKGRRLMKNQWLK</sequence>
<dbReference type="Proteomes" id="UP001295684">
    <property type="component" value="Unassembled WGS sequence"/>
</dbReference>
<evidence type="ECO:0000256" key="1">
    <source>
        <dbReference type="SAM" id="MobiDB-lite"/>
    </source>
</evidence>
<organism evidence="2 3">
    <name type="scientific">Euplotes crassus</name>
    <dbReference type="NCBI Taxonomy" id="5936"/>
    <lineage>
        <taxon>Eukaryota</taxon>
        <taxon>Sar</taxon>
        <taxon>Alveolata</taxon>
        <taxon>Ciliophora</taxon>
        <taxon>Intramacronucleata</taxon>
        <taxon>Spirotrichea</taxon>
        <taxon>Hypotrichia</taxon>
        <taxon>Euplotida</taxon>
        <taxon>Euplotidae</taxon>
        <taxon>Moneuplotes</taxon>
    </lineage>
</organism>
<feature type="region of interest" description="Disordered" evidence="1">
    <location>
        <begin position="240"/>
        <end position="273"/>
    </location>
</feature>
<reference evidence="2" key="1">
    <citation type="submission" date="2023-07" db="EMBL/GenBank/DDBJ databases">
        <authorList>
            <consortium name="AG Swart"/>
            <person name="Singh M."/>
            <person name="Singh A."/>
            <person name="Seah K."/>
            <person name="Emmerich C."/>
        </authorList>
    </citation>
    <scope>NUCLEOTIDE SEQUENCE</scope>
    <source>
        <strain evidence="2">DP1</strain>
    </source>
</reference>